<dbReference type="InterPro" id="IPR046341">
    <property type="entry name" value="SET_dom_sf"/>
</dbReference>
<evidence type="ECO:0000313" key="4">
    <source>
        <dbReference type="EMBL" id="WAQ90041.1"/>
    </source>
</evidence>
<dbReference type="EMBL" id="CP110432">
    <property type="protein sequence ID" value="WAQ90041.1"/>
    <property type="molecule type" value="Genomic_DNA"/>
</dbReference>
<dbReference type="Gene3D" id="3.90.1410.10">
    <property type="entry name" value="set domain protein methyltransferase, domain 1"/>
    <property type="match status" value="1"/>
</dbReference>
<accession>A0ABY7D113</accession>
<dbReference type="Proteomes" id="UP001164743">
    <property type="component" value="Chromosome 12A"/>
</dbReference>
<proteinExistence type="predicted"/>
<dbReference type="CDD" id="cd19177">
    <property type="entry name" value="SET_SETD4"/>
    <property type="match status" value="1"/>
</dbReference>
<keyword evidence="2" id="KW-0808">Transferase</keyword>
<dbReference type="InterPro" id="IPR050600">
    <property type="entry name" value="SETD3_SETD6_MTase"/>
</dbReference>
<dbReference type="RefSeq" id="XP_053025596.1">
    <property type="nucleotide sequence ID" value="XM_053161861.1"/>
</dbReference>
<evidence type="ECO:0000256" key="1">
    <source>
        <dbReference type="ARBA" id="ARBA00022603"/>
    </source>
</evidence>
<evidence type="ECO:0000256" key="2">
    <source>
        <dbReference type="ARBA" id="ARBA00022679"/>
    </source>
</evidence>
<evidence type="ECO:0000256" key="3">
    <source>
        <dbReference type="ARBA" id="ARBA00022691"/>
    </source>
</evidence>
<evidence type="ECO:0000313" key="5">
    <source>
        <dbReference type="Proteomes" id="UP001164743"/>
    </source>
</evidence>
<evidence type="ECO:0008006" key="6">
    <source>
        <dbReference type="Google" id="ProtNLM"/>
    </source>
</evidence>
<reference evidence="4" key="1">
    <citation type="submission" date="2022-10" db="EMBL/GenBank/DDBJ databases">
        <title>Puccinia triticina Genome sequencing and assembly.</title>
        <authorList>
            <person name="Li C."/>
        </authorList>
    </citation>
    <scope>NUCLEOTIDE SEQUENCE</scope>
    <source>
        <strain evidence="4">Pt15</strain>
    </source>
</reference>
<keyword evidence="1" id="KW-0489">Methyltransferase</keyword>
<keyword evidence="5" id="KW-1185">Reference proteome</keyword>
<dbReference type="GeneID" id="77802745"/>
<dbReference type="PANTHER" id="PTHR13271">
    <property type="entry name" value="UNCHARACTERIZED PUTATIVE METHYLTRANSFERASE"/>
    <property type="match status" value="1"/>
</dbReference>
<organism evidence="4 5">
    <name type="scientific">Puccinia triticina</name>
    <dbReference type="NCBI Taxonomy" id="208348"/>
    <lineage>
        <taxon>Eukaryota</taxon>
        <taxon>Fungi</taxon>
        <taxon>Dikarya</taxon>
        <taxon>Basidiomycota</taxon>
        <taxon>Pucciniomycotina</taxon>
        <taxon>Pucciniomycetes</taxon>
        <taxon>Pucciniales</taxon>
        <taxon>Pucciniaceae</taxon>
        <taxon>Puccinia</taxon>
    </lineage>
</organism>
<dbReference type="InterPro" id="IPR044429">
    <property type="entry name" value="SETD4_SET"/>
</dbReference>
<dbReference type="SUPFAM" id="SSF82199">
    <property type="entry name" value="SET domain"/>
    <property type="match status" value="1"/>
</dbReference>
<protein>
    <recommendedName>
        <fullName evidence="6">SET domain-containing protein</fullName>
    </recommendedName>
</protein>
<gene>
    <name evidence="4" type="ORF">PtA15_12A26</name>
</gene>
<name>A0ABY7D113_9BASI</name>
<sequence>MTEGTDRTSKQWSELLGWLESEDASTGEFKIAMHSSTDGGRSLVAIEDIEEATKILSLPRSALLDTKTIPKQFIKNHCSELTSTQALTLFLTVYRLNRRTSKDLEKFEYPFSCYLSTLPADISQIPLVWQLRAVFGSLEEIDPGDLAQLDRLRTALTTTNSFTFYQLMTTTTIKQSNDVLSRFINDWANLLPTLRDCYPDARLGELLWSWLIVNTRCVSFPIGAKNSADNIALAPAFDMANHSPVSKVTAVATPQTLTMYSSTPQVNLNARAGPPPSYQSLAAPCQPRFMKGQEITFSYGPHSNSTLLTEYGFVASEPNPWDSIDVTDEIVALFDHSNPTHITKIELLKNTGYWEDYTIQCNPLESSHRILVALRLLHSSEEKISEWQDHIDGLVDELEGEIEQAVQCSLAELFALLKARSRALVESIARPDIDPSSLGLSAYAIMCLKTLASNEMTAVSSYPSETT</sequence>
<dbReference type="PANTHER" id="PTHR13271:SF47">
    <property type="entry name" value="ACTIN-HISTIDINE N-METHYLTRANSFERASE"/>
    <property type="match status" value="1"/>
</dbReference>
<keyword evidence="3" id="KW-0949">S-adenosyl-L-methionine</keyword>